<keyword evidence="2 6" id="KW-1003">Cell membrane</keyword>
<feature type="transmembrane region" description="Helical" evidence="6">
    <location>
        <begin position="132"/>
        <end position="149"/>
    </location>
</feature>
<evidence type="ECO:0000313" key="8">
    <source>
        <dbReference type="EMBL" id="GAC03077.1"/>
    </source>
</evidence>
<comment type="caution">
    <text evidence="8">The sequence shown here is derived from an EMBL/GenBank/DDBJ whole genome shotgun (WGS) entry which is preliminary data.</text>
</comment>
<feature type="domain" description="Copper resistance protein D" evidence="7">
    <location>
        <begin position="198"/>
        <end position="296"/>
    </location>
</feature>
<dbReference type="RefSeq" id="WP_008301925.1">
    <property type="nucleotide sequence ID" value="NZ_BAEK01000005.1"/>
</dbReference>
<keyword evidence="9" id="KW-1185">Reference proteome</keyword>
<evidence type="ECO:0000256" key="5">
    <source>
        <dbReference type="ARBA" id="ARBA00023136"/>
    </source>
</evidence>
<keyword evidence="6" id="KW-0186">Copper</keyword>
<feature type="transmembrane region" description="Helical" evidence="6">
    <location>
        <begin position="234"/>
        <end position="256"/>
    </location>
</feature>
<dbReference type="Pfam" id="PF05425">
    <property type="entry name" value="CopD"/>
    <property type="match status" value="1"/>
</dbReference>
<proteinExistence type="inferred from homology"/>
<keyword evidence="6" id="KW-0997">Cell inner membrane</keyword>
<sequence>MPIWEALILSSKLLVYLGLSGVMGGFLLFLMMPFIQDRLSQTRLLWQSHILNYMALLALIGLLATILDFFFQVGALSQSGFTGMFDTVMQNMVAQSALGTVALSRLCAFIVGLVFCGMVYWQLARKITPNAYVTLIVAIIQWGSVGYTFMLSGHTVQLDSLYGYALAVHVVIALSWIGALWPLSDACKHLSPAVLNTLMRHFGHLAIGLACLLLLVGAFLAWELIGTVSNLLNHTYGLSLLIKLTFVTAILLLAAWHKFKLTPRLLTHSNAAMVLRRSIQIEMVLGLCIFVITAVLTTVLGPQS</sequence>
<protein>
    <recommendedName>
        <fullName evidence="6">Copper resistance protein D</fullName>
    </recommendedName>
</protein>
<evidence type="ECO:0000256" key="2">
    <source>
        <dbReference type="ARBA" id="ARBA00022475"/>
    </source>
</evidence>
<feature type="transmembrane region" description="Helical" evidence="6">
    <location>
        <begin position="283"/>
        <end position="301"/>
    </location>
</feature>
<reference evidence="8 9" key="1">
    <citation type="journal article" date="2014" name="Environ. Microbiol.">
        <title>Comparative genomics of the marine bacterial genus Glaciecola reveals the high degree of genomic diversity and genomic characteristic for cold adaptation.</title>
        <authorList>
            <person name="Qin Q.L."/>
            <person name="Xie B.B."/>
            <person name="Yu Y."/>
            <person name="Shu Y.L."/>
            <person name="Rong J.C."/>
            <person name="Zhang Y.J."/>
            <person name="Zhao D.L."/>
            <person name="Chen X.L."/>
            <person name="Zhang X.Y."/>
            <person name="Chen B."/>
            <person name="Zhou B.C."/>
            <person name="Zhang Y.Z."/>
        </authorList>
    </citation>
    <scope>NUCLEOTIDE SEQUENCE [LARGE SCALE GENOMIC DNA]</scope>
    <source>
        <strain evidence="8 9">NO2</strain>
    </source>
</reference>
<evidence type="ECO:0000313" key="9">
    <source>
        <dbReference type="Proteomes" id="UP000008372"/>
    </source>
</evidence>
<evidence type="ECO:0000256" key="6">
    <source>
        <dbReference type="RuleBase" id="RU369037"/>
    </source>
</evidence>
<feature type="transmembrane region" description="Helical" evidence="6">
    <location>
        <begin position="202"/>
        <end position="222"/>
    </location>
</feature>
<name>A0ABQ0I173_9ALTE</name>
<keyword evidence="5 6" id="KW-0472">Membrane</keyword>
<comment type="similarity">
    <text evidence="6">Belongs to the CopD family.</text>
</comment>
<dbReference type="InterPro" id="IPR032694">
    <property type="entry name" value="CopC/D"/>
</dbReference>
<comment type="subcellular location">
    <subcellularLocation>
        <location evidence="6">Cell inner membrane</location>
        <topology evidence="6">Multi-pass membrane protein</topology>
    </subcellularLocation>
    <subcellularLocation>
        <location evidence="1">Cell membrane</location>
        <topology evidence="1">Multi-pass membrane protein</topology>
    </subcellularLocation>
</comment>
<evidence type="ECO:0000256" key="4">
    <source>
        <dbReference type="ARBA" id="ARBA00022989"/>
    </source>
</evidence>
<organism evidence="8 9">
    <name type="scientific">Paraglaciecola agarilytica NO2</name>
    <dbReference type="NCBI Taxonomy" id="1125747"/>
    <lineage>
        <taxon>Bacteria</taxon>
        <taxon>Pseudomonadati</taxon>
        <taxon>Pseudomonadota</taxon>
        <taxon>Gammaproteobacteria</taxon>
        <taxon>Alteromonadales</taxon>
        <taxon>Alteromonadaceae</taxon>
        <taxon>Paraglaciecola</taxon>
    </lineage>
</organism>
<dbReference type="Proteomes" id="UP000008372">
    <property type="component" value="Unassembled WGS sequence"/>
</dbReference>
<evidence type="ECO:0000259" key="7">
    <source>
        <dbReference type="Pfam" id="PF05425"/>
    </source>
</evidence>
<keyword evidence="4 6" id="KW-1133">Transmembrane helix</keyword>
<dbReference type="InterPro" id="IPR008457">
    <property type="entry name" value="Cu-R_CopD_dom"/>
</dbReference>
<feature type="transmembrane region" description="Helical" evidence="6">
    <location>
        <begin position="97"/>
        <end position="120"/>
    </location>
</feature>
<feature type="transmembrane region" description="Helical" evidence="6">
    <location>
        <begin position="13"/>
        <end position="35"/>
    </location>
</feature>
<accession>A0ABQ0I173</accession>
<evidence type="ECO:0000256" key="3">
    <source>
        <dbReference type="ARBA" id="ARBA00022692"/>
    </source>
</evidence>
<evidence type="ECO:0000256" key="1">
    <source>
        <dbReference type="ARBA" id="ARBA00004651"/>
    </source>
</evidence>
<dbReference type="EMBL" id="BAEK01000005">
    <property type="protein sequence ID" value="GAC03077.1"/>
    <property type="molecule type" value="Genomic_DNA"/>
</dbReference>
<comment type="function">
    <text evidence="6">Involved in copper resistance.</text>
</comment>
<keyword evidence="3 6" id="KW-0812">Transmembrane</keyword>
<feature type="transmembrane region" description="Helical" evidence="6">
    <location>
        <begin position="161"/>
        <end position="181"/>
    </location>
</feature>
<feature type="transmembrane region" description="Helical" evidence="6">
    <location>
        <begin position="56"/>
        <end position="77"/>
    </location>
</feature>
<gene>
    <name evidence="8" type="ORF">GAGA_0212</name>
</gene>
<dbReference type="PANTHER" id="PTHR34820">
    <property type="entry name" value="INNER MEMBRANE PROTEIN YEBZ"/>
    <property type="match status" value="1"/>
</dbReference>
<dbReference type="PANTHER" id="PTHR34820:SF4">
    <property type="entry name" value="INNER MEMBRANE PROTEIN YEBZ"/>
    <property type="match status" value="1"/>
</dbReference>